<reference evidence="2 3" key="1">
    <citation type="journal article" date="2012" name="Genome Biol.">
        <title>Genome and low-iron response of an oceanic diatom adapted to chronic iron limitation.</title>
        <authorList>
            <person name="Lommer M."/>
            <person name="Specht M."/>
            <person name="Roy A.S."/>
            <person name="Kraemer L."/>
            <person name="Andreson R."/>
            <person name="Gutowska M.A."/>
            <person name="Wolf J."/>
            <person name="Bergner S.V."/>
            <person name="Schilhabel M.B."/>
            <person name="Klostermeier U.C."/>
            <person name="Beiko R.G."/>
            <person name="Rosenstiel P."/>
            <person name="Hippler M."/>
            <person name="Laroche J."/>
        </authorList>
    </citation>
    <scope>NUCLEOTIDE SEQUENCE [LARGE SCALE GENOMIC DNA]</scope>
    <source>
        <strain evidence="2 3">CCMP1005</strain>
    </source>
</reference>
<keyword evidence="1" id="KW-0732">Signal</keyword>
<protein>
    <submittedName>
        <fullName evidence="2">Uncharacterized protein</fullName>
    </submittedName>
</protein>
<gene>
    <name evidence="2" type="ORF">THAOC_30463</name>
</gene>
<evidence type="ECO:0000256" key="1">
    <source>
        <dbReference type="SAM" id="SignalP"/>
    </source>
</evidence>
<dbReference type="Proteomes" id="UP000266841">
    <property type="component" value="Unassembled WGS sequence"/>
</dbReference>
<dbReference type="AlphaFoldDB" id="K0RE62"/>
<evidence type="ECO:0000313" key="3">
    <source>
        <dbReference type="Proteomes" id="UP000266841"/>
    </source>
</evidence>
<feature type="chain" id="PRO_5003836934" evidence="1">
    <location>
        <begin position="23"/>
        <end position="266"/>
    </location>
</feature>
<evidence type="ECO:0000313" key="2">
    <source>
        <dbReference type="EMBL" id="EJK50534.1"/>
    </source>
</evidence>
<name>K0RE62_THAOC</name>
<dbReference type="EMBL" id="AGNL01043487">
    <property type="protein sequence ID" value="EJK50534.1"/>
    <property type="molecule type" value="Genomic_DNA"/>
</dbReference>
<accession>K0RE62</accession>
<feature type="signal peptide" evidence="1">
    <location>
        <begin position="1"/>
        <end position="22"/>
    </location>
</feature>
<proteinExistence type="predicted"/>
<sequence>MNLSFLFALAAAVGTVPPSAESREVQHDDGTSVGSGGDRGLQSFATCDSDKECDAVIARYTRAEALDIIETVLKSVANQPGCLDQDDRVSPGCGLSDNCQCGFCFFGSLCFATVCVDECYDNSLKPTVDEMVRYGVEIRKVCASCDEEHALLNPATDQNSLGYCDGYAKDATVSGLLILPLDDDGAMPRNQLTASVWSRTTTSETCGSGLPSEFSVDKLNPTGVSVNALVAMIVGASGSVSIAPDGVGFGESSDFYKGEKQAALGT</sequence>
<keyword evidence="3" id="KW-1185">Reference proteome</keyword>
<organism evidence="2 3">
    <name type="scientific">Thalassiosira oceanica</name>
    <name type="common">Marine diatom</name>
    <dbReference type="NCBI Taxonomy" id="159749"/>
    <lineage>
        <taxon>Eukaryota</taxon>
        <taxon>Sar</taxon>
        <taxon>Stramenopiles</taxon>
        <taxon>Ochrophyta</taxon>
        <taxon>Bacillariophyta</taxon>
        <taxon>Coscinodiscophyceae</taxon>
        <taxon>Thalassiosirophycidae</taxon>
        <taxon>Thalassiosirales</taxon>
        <taxon>Thalassiosiraceae</taxon>
        <taxon>Thalassiosira</taxon>
    </lineage>
</organism>
<comment type="caution">
    <text evidence="2">The sequence shown here is derived from an EMBL/GenBank/DDBJ whole genome shotgun (WGS) entry which is preliminary data.</text>
</comment>